<dbReference type="Proteomes" id="UP000008370">
    <property type="component" value="Unassembled WGS sequence"/>
</dbReference>
<evidence type="ECO:0000313" key="2">
    <source>
        <dbReference type="Proteomes" id="UP000008370"/>
    </source>
</evidence>
<dbReference type="SUPFAM" id="SSF50630">
    <property type="entry name" value="Acid proteases"/>
    <property type="match status" value="1"/>
</dbReference>
<dbReference type="CDD" id="cd00303">
    <property type="entry name" value="retropepsin_like"/>
    <property type="match status" value="1"/>
</dbReference>
<dbReference type="GeneID" id="18911821"/>
<reference evidence="1 2" key="1">
    <citation type="journal article" date="2012" name="BMC Genomics">
        <title>Comparative genomics of the white-rot fungi, Phanerochaete carnosa and P. chrysosporium, to elucidate the genetic basis of the distinct wood types they colonize.</title>
        <authorList>
            <person name="Suzuki H."/>
            <person name="MacDonald J."/>
            <person name="Syed K."/>
            <person name="Salamov A."/>
            <person name="Hori C."/>
            <person name="Aerts A."/>
            <person name="Henrissat B."/>
            <person name="Wiebenga A."/>
            <person name="vanKuyk P.A."/>
            <person name="Barry K."/>
            <person name="Lindquist E."/>
            <person name="LaButti K."/>
            <person name="Lapidus A."/>
            <person name="Lucas S."/>
            <person name="Coutinho P."/>
            <person name="Gong Y."/>
            <person name="Samejima M."/>
            <person name="Mahadevan R."/>
            <person name="Abou-Zaid M."/>
            <person name="de Vries R.P."/>
            <person name="Igarashi K."/>
            <person name="Yadav J.S."/>
            <person name="Grigoriev I.V."/>
            <person name="Master E.R."/>
        </authorList>
    </citation>
    <scope>NUCLEOTIDE SEQUENCE [LARGE SCALE GENOMIC DNA]</scope>
    <source>
        <strain evidence="1 2">HHB-10118-sp</strain>
    </source>
</reference>
<dbReference type="HOGENOM" id="CLU_1349344_0_0_1"/>
<sequence>MARLFDPEQTVPTVAESRDLIECMRYKEIIEDLFEPAPPLEPYKFPNDEYYNEGKSDHMFCAITKTFGYCSSMKATSTAQECPGVQGKTMRVYLKINNFEAYILIDTGSTIDTVSPDFTKFAGLKPFPLSSPITLQLGCSGLQLKVNYGVWLPIPIGSAMYNFYFDVASLDHYDLIIGTQIMQDVGMVLNFRNYTIHIGSTTLHALEGEGDGPTKRQTQRNCILGDRQVQRHLTALSSQMNLEIVTIETVND</sequence>
<dbReference type="EMBL" id="JH930634">
    <property type="protein sequence ID" value="EKM48932.1"/>
    <property type="molecule type" value="Genomic_DNA"/>
</dbReference>
<organism evidence="1 2">
    <name type="scientific">Phanerochaete carnosa (strain HHB-10118-sp)</name>
    <name type="common">White-rot fungus</name>
    <name type="synonym">Peniophora carnosa</name>
    <dbReference type="NCBI Taxonomy" id="650164"/>
    <lineage>
        <taxon>Eukaryota</taxon>
        <taxon>Fungi</taxon>
        <taxon>Dikarya</taxon>
        <taxon>Basidiomycota</taxon>
        <taxon>Agaricomycotina</taxon>
        <taxon>Agaricomycetes</taxon>
        <taxon>Polyporales</taxon>
        <taxon>Phanerochaetaceae</taxon>
        <taxon>Phanerochaete</taxon>
    </lineage>
</organism>
<name>K5WFH7_PHACS</name>
<proteinExistence type="predicted"/>
<evidence type="ECO:0008006" key="3">
    <source>
        <dbReference type="Google" id="ProtNLM"/>
    </source>
</evidence>
<keyword evidence="2" id="KW-1185">Reference proteome</keyword>
<dbReference type="STRING" id="650164.K5WFH7"/>
<gene>
    <name evidence="1" type="ORF">PHACADRAFT_202215</name>
</gene>
<dbReference type="AlphaFoldDB" id="K5WFH7"/>
<accession>K5WFH7</accession>
<protein>
    <recommendedName>
        <fullName evidence="3">Peptidase A2 domain-containing protein</fullName>
    </recommendedName>
</protein>
<dbReference type="InParanoid" id="K5WFH7"/>
<evidence type="ECO:0000313" key="1">
    <source>
        <dbReference type="EMBL" id="EKM48932.1"/>
    </source>
</evidence>
<dbReference type="OrthoDB" id="3206744at2759"/>
<dbReference type="Gene3D" id="2.40.70.10">
    <property type="entry name" value="Acid Proteases"/>
    <property type="match status" value="1"/>
</dbReference>
<dbReference type="KEGG" id="pco:PHACADRAFT_202215"/>
<dbReference type="RefSeq" id="XP_007402516.1">
    <property type="nucleotide sequence ID" value="XM_007402454.1"/>
</dbReference>
<dbReference type="InterPro" id="IPR021109">
    <property type="entry name" value="Peptidase_aspartic_dom_sf"/>
</dbReference>